<dbReference type="Gene3D" id="3.40.50.720">
    <property type="entry name" value="NAD(P)-binding Rossmann-like Domain"/>
    <property type="match status" value="1"/>
</dbReference>
<dbReference type="Pfam" id="PF13561">
    <property type="entry name" value="adh_short_C2"/>
    <property type="match status" value="1"/>
</dbReference>
<evidence type="ECO:0008006" key="5">
    <source>
        <dbReference type="Google" id="ProtNLM"/>
    </source>
</evidence>
<evidence type="ECO:0000313" key="3">
    <source>
        <dbReference type="EMBL" id="GGN88747.1"/>
    </source>
</evidence>
<keyword evidence="4" id="KW-1185">Reference proteome</keyword>
<name>A0A917YDH3_9ACTN</name>
<dbReference type="GO" id="GO:0016491">
    <property type="term" value="F:oxidoreductase activity"/>
    <property type="evidence" value="ECO:0007669"/>
    <property type="project" value="UniProtKB-KW"/>
</dbReference>
<dbReference type="SUPFAM" id="SSF51735">
    <property type="entry name" value="NAD(P)-binding Rossmann-fold domains"/>
    <property type="match status" value="1"/>
</dbReference>
<protein>
    <recommendedName>
        <fullName evidence="5">Short-chain dehydrogenase</fullName>
    </recommendedName>
</protein>
<evidence type="ECO:0000313" key="4">
    <source>
        <dbReference type="Proteomes" id="UP000600365"/>
    </source>
</evidence>
<dbReference type="EMBL" id="BMMM01000021">
    <property type="protein sequence ID" value="GGN88747.1"/>
    <property type="molecule type" value="Genomic_DNA"/>
</dbReference>
<organism evidence="3 4">
    <name type="scientific">Streptomyces albiflavescens</name>
    <dbReference type="NCBI Taxonomy" id="1623582"/>
    <lineage>
        <taxon>Bacteria</taxon>
        <taxon>Bacillati</taxon>
        <taxon>Actinomycetota</taxon>
        <taxon>Actinomycetes</taxon>
        <taxon>Kitasatosporales</taxon>
        <taxon>Streptomycetaceae</taxon>
        <taxon>Streptomyces</taxon>
    </lineage>
</organism>
<dbReference type="PANTHER" id="PTHR24321:SF8">
    <property type="entry name" value="ESTRADIOL 17-BETA-DEHYDROGENASE 8-RELATED"/>
    <property type="match status" value="1"/>
</dbReference>
<comment type="caution">
    <text evidence="3">The sequence shown here is derived from an EMBL/GenBank/DDBJ whole genome shotgun (WGS) entry which is preliminary data.</text>
</comment>
<evidence type="ECO:0000256" key="1">
    <source>
        <dbReference type="ARBA" id="ARBA00006484"/>
    </source>
</evidence>
<keyword evidence="2" id="KW-0560">Oxidoreductase</keyword>
<proteinExistence type="inferred from homology"/>
<dbReference type="PANTHER" id="PTHR24321">
    <property type="entry name" value="DEHYDROGENASES, SHORT CHAIN"/>
    <property type="match status" value="1"/>
</dbReference>
<dbReference type="AlphaFoldDB" id="A0A917YDH3"/>
<accession>A0A917YDH3</accession>
<dbReference type="InterPro" id="IPR002347">
    <property type="entry name" value="SDR_fam"/>
</dbReference>
<evidence type="ECO:0000256" key="2">
    <source>
        <dbReference type="ARBA" id="ARBA00023002"/>
    </source>
</evidence>
<gene>
    <name evidence="3" type="ORF">GCM10011579_082730</name>
</gene>
<sequence>MMAARVAAHPIGRIAEPEEMADAVGWLCSERSSFVTGTALPVDGGYTAR</sequence>
<comment type="similarity">
    <text evidence="1">Belongs to the short-chain dehydrogenases/reductases (SDR) family.</text>
</comment>
<reference evidence="3 4" key="1">
    <citation type="journal article" date="2014" name="Int. J. Syst. Evol. Microbiol.">
        <title>Complete genome sequence of Corynebacterium casei LMG S-19264T (=DSM 44701T), isolated from a smear-ripened cheese.</title>
        <authorList>
            <consortium name="US DOE Joint Genome Institute (JGI-PGF)"/>
            <person name="Walter F."/>
            <person name="Albersmeier A."/>
            <person name="Kalinowski J."/>
            <person name="Ruckert C."/>
        </authorList>
    </citation>
    <scope>NUCLEOTIDE SEQUENCE [LARGE SCALE GENOMIC DNA]</scope>
    <source>
        <strain evidence="3 4">CGMCC 4.7111</strain>
    </source>
</reference>
<dbReference type="Proteomes" id="UP000600365">
    <property type="component" value="Unassembled WGS sequence"/>
</dbReference>
<dbReference type="InterPro" id="IPR036291">
    <property type="entry name" value="NAD(P)-bd_dom_sf"/>
</dbReference>